<organism evidence="5">
    <name type="scientific">Lygus hesperus</name>
    <name type="common">Western plant bug</name>
    <dbReference type="NCBI Taxonomy" id="30085"/>
    <lineage>
        <taxon>Eukaryota</taxon>
        <taxon>Metazoa</taxon>
        <taxon>Ecdysozoa</taxon>
        <taxon>Arthropoda</taxon>
        <taxon>Hexapoda</taxon>
        <taxon>Insecta</taxon>
        <taxon>Pterygota</taxon>
        <taxon>Neoptera</taxon>
        <taxon>Paraneoptera</taxon>
        <taxon>Hemiptera</taxon>
        <taxon>Heteroptera</taxon>
        <taxon>Panheteroptera</taxon>
        <taxon>Cimicomorpha</taxon>
        <taxon>Miridae</taxon>
        <taxon>Mirini</taxon>
        <taxon>Lygus</taxon>
    </lineage>
</organism>
<dbReference type="PANTHER" id="PTHR19212:SF0">
    <property type="entry name" value="LD07988P"/>
    <property type="match status" value="1"/>
</dbReference>
<gene>
    <name evidence="5" type="primary">LRRFIP2_8</name>
    <name evidence="5" type="ORF">CM83_60694</name>
</gene>
<feature type="region of interest" description="Disordered" evidence="4">
    <location>
        <begin position="292"/>
        <end position="322"/>
    </location>
</feature>
<protein>
    <submittedName>
        <fullName evidence="5">Leucine-rich repeat flightless-interacting protein 2</fullName>
    </submittedName>
</protein>
<dbReference type="Pfam" id="PF09738">
    <property type="entry name" value="LRRFIP"/>
    <property type="match status" value="1"/>
</dbReference>
<evidence type="ECO:0000256" key="3">
    <source>
        <dbReference type="SAM" id="Coils"/>
    </source>
</evidence>
<sequence length="483" mass="54979">AAQVSVDFIPCKLHTHVIFSFYLVLNRSAISLVWLKNRVVSSNNRACGVVSRFRRLRRIYPRIAGDLRCMGKSEVSEEMDTIGGRRRGASNHQAEDQALDQIAKEAEARLAARRQARAEAREIRMKEIERQQKEADENADRIYDIYTSTPDGVGRTSRVNSSLNSSRLSASNSYQSSRRSSEDSLEETASLRDVRSELREVEDKFRKAMVGNAQLDNEKAAAVYQVELYKDRYEELEEEHNQLQREQKEKCRQLEQMKRDYVRLQQDLAAALAALAERDRLIEEQGLVIVGGETSSSATESDEDDDKGGGEKKGKDKHKKALVSSDMAKLLDSVGHGSLDVRLKKLAAERNELQDELRHVKLELEEERAKSNRSGSNPADLEDIQREANKQLGDYKFKLQKAEQDVSTLQATVARLDGQVARYKSAAETSEKNEDELKVERRKLQRELRECQARCEELETSNNHLQKRLDKLKTAKSALLKDL</sequence>
<comment type="similarity">
    <text evidence="1">Belongs to the LRRFIP family.</text>
</comment>
<proteinExistence type="inferred from homology"/>
<dbReference type="GO" id="GO:0006355">
    <property type="term" value="P:regulation of DNA-templated transcription"/>
    <property type="evidence" value="ECO:0007669"/>
    <property type="project" value="InterPro"/>
</dbReference>
<name>A0A0A9WCZ9_LYGHE</name>
<dbReference type="InterPro" id="IPR019139">
    <property type="entry name" value="LRRFIP1/2"/>
</dbReference>
<accession>A0A0A9WCZ9</accession>
<feature type="coiled-coil region" evidence="3">
    <location>
        <begin position="336"/>
        <end position="482"/>
    </location>
</feature>
<evidence type="ECO:0000313" key="5">
    <source>
        <dbReference type="EMBL" id="JAG05634.1"/>
    </source>
</evidence>
<dbReference type="EMBL" id="GBHO01037970">
    <property type="protein sequence ID" value="JAG05634.1"/>
    <property type="molecule type" value="Transcribed_RNA"/>
</dbReference>
<feature type="coiled-coil region" evidence="3">
    <location>
        <begin position="219"/>
        <end position="274"/>
    </location>
</feature>
<dbReference type="Gene3D" id="1.10.287.1490">
    <property type="match status" value="1"/>
</dbReference>
<dbReference type="AlphaFoldDB" id="A0A0A9WCZ9"/>
<dbReference type="PANTHER" id="PTHR19212">
    <property type="entry name" value="LEUCINE RICH REPEAT IN FLII INTERACTING PROTEIN"/>
    <property type="match status" value="1"/>
</dbReference>
<evidence type="ECO:0000256" key="4">
    <source>
        <dbReference type="SAM" id="MobiDB-lite"/>
    </source>
</evidence>
<reference evidence="5" key="2">
    <citation type="submission" date="2014-07" db="EMBL/GenBank/DDBJ databases">
        <authorList>
            <person name="Hull J."/>
        </authorList>
    </citation>
    <scope>NUCLEOTIDE SEQUENCE</scope>
</reference>
<dbReference type="SUPFAM" id="SSF57997">
    <property type="entry name" value="Tropomyosin"/>
    <property type="match status" value="1"/>
</dbReference>
<feature type="region of interest" description="Disordered" evidence="4">
    <location>
        <begin position="146"/>
        <end position="188"/>
    </location>
</feature>
<feature type="compositionally biased region" description="Low complexity" evidence="4">
    <location>
        <begin position="155"/>
        <end position="178"/>
    </location>
</feature>
<feature type="coiled-coil region" evidence="3">
    <location>
        <begin position="103"/>
        <end position="138"/>
    </location>
</feature>
<feature type="non-terminal residue" evidence="5">
    <location>
        <position position="1"/>
    </location>
</feature>
<reference evidence="5" key="1">
    <citation type="journal article" date="2014" name="PLoS ONE">
        <title>Transcriptome-Based Identification of ABC Transporters in the Western Tarnished Plant Bug Lygus hesperus.</title>
        <authorList>
            <person name="Hull J.J."/>
            <person name="Chaney K."/>
            <person name="Geib S.M."/>
            <person name="Fabrick J.A."/>
            <person name="Brent C.S."/>
            <person name="Walsh D."/>
            <person name="Lavine L.C."/>
        </authorList>
    </citation>
    <scope>NUCLEOTIDE SEQUENCE</scope>
</reference>
<evidence type="ECO:0000256" key="1">
    <source>
        <dbReference type="ARBA" id="ARBA00008275"/>
    </source>
</evidence>
<dbReference type="Gene3D" id="1.20.5.4090">
    <property type="match status" value="1"/>
</dbReference>
<evidence type="ECO:0000256" key="2">
    <source>
        <dbReference type="ARBA" id="ARBA00023054"/>
    </source>
</evidence>
<keyword evidence="2 3" id="KW-0175">Coiled coil</keyword>